<feature type="non-terminal residue" evidence="3">
    <location>
        <position position="1"/>
    </location>
</feature>
<evidence type="ECO:0000313" key="3">
    <source>
        <dbReference type="EMBL" id="KAJ3031304.1"/>
    </source>
</evidence>
<evidence type="ECO:0000256" key="1">
    <source>
        <dbReference type="SAM" id="Coils"/>
    </source>
</evidence>
<organism evidence="3 4">
    <name type="scientific">Rhizophlyctis rosea</name>
    <dbReference type="NCBI Taxonomy" id="64517"/>
    <lineage>
        <taxon>Eukaryota</taxon>
        <taxon>Fungi</taxon>
        <taxon>Fungi incertae sedis</taxon>
        <taxon>Chytridiomycota</taxon>
        <taxon>Chytridiomycota incertae sedis</taxon>
        <taxon>Chytridiomycetes</taxon>
        <taxon>Rhizophlyctidales</taxon>
        <taxon>Rhizophlyctidaceae</taxon>
        <taxon>Rhizophlyctis</taxon>
    </lineage>
</organism>
<protein>
    <submittedName>
        <fullName evidence="3">Uncharacterized protein</fullName>
    </submittedName>
</protein>
<accession>A0AAD5WZI1</accession>
<sequence>MSDKRANTTPNGKRSLTKKPSSSGGGKPWIFGLRLFEGKGGKNDKERDAGLQAEDSPRTTSRRVTKAALNALDDSSDDEKSPVHSRVPTTLRRNSELNNKPATTPTSPVSKRASMSALLRSSTTRREPPPQITQTLDRRINQSPSRGAPSPTASGKRTPVNGKEITPKQRLPSGTKVTPNVLKPATPSKIPQTLHRRESGIPPSDEHQQEEKRIPHHIPPPTETTHTSPPPPDTKPLTSPSYSADQSLSSPEIPSSPLASESEFQYLPETEESPIRIPEPRRSEPLFGNDPGDMDKESFEQYLQMQMKSKRMMARTPPPTTNPPSRVDSVASVNHDSGRDVDVASVKESPGREDSVMDADHFPVEHRQPGQETEERTPSPIAGSPAEEEGYSEEMGEPRNVSMDDSIRQSIARENIARRSVGGRESEDMMRNASFSADQPIQPVRNASFSPDRPIQSAYDEPPHPTNEVGTRPVIARWETLLSASDHSSRADRQHTVLPNHTSPARPSFDHTHHTAPPHTSPIRQPIDHNLHAELTDLREDLRETRHAWLRAQEESDRYRAAAEETQDEVHRARMEAVAARREVEVLLGERARGKEEVKILRGKVE</sequence>
<keyword evidence="1" id="KW-0175">Coiled coil</keyword>
<feature type="coiled-coil region" evidence="1">
    <location>
        <begin position="556"/>
        <end position="583"/>
    </location>
</feature>
<feature type="compositionally biased region" description="Pro residues" evidence="2">
    <location>
        <begin position="217"/>
        <end position="234"/>
    </location>
</feature>
<dbReference type="Proteomes" id="UP001212841">
    <property type="component" value="Unassembled WGS sequence"/>
</dbReference>
<feature type="compositionally biased region" description="Basic and acidic residues" evidence="2">
    <location>
        <begin position="36"/>
        <end position="49"/>
    </location>
</feature>
<dbReference type="EMBL" id="JADGJD010002569">
    <property type="protein sequence ID" value="KAJ3031304.1"/>
    <property type="molecule type" value="Genomic_DNA"/>
</dbReference>
<feature type="compositionally biased region" description="Polar residues" evidence="2">
    <location>
        <begin position="7"/>
        <end position="22"/>
    </location>
</feature>
<keyword evidence="4" id="KW-1185">Reference proteome</keyword>
<proteinExistence type="predicted"/>
<feature type="compositionally biased region" description="Acidic residues" evidence="2">
    <location>
        <begin position="386"/>
        <end position="395"/>
    </location>
</feature>
<dbReference type="AlphaFoldDB" id="A0AAD5WZI1"/>
<feature type="compositionally biased region" description="Low complexity" evidence="2">
    <location>
        <begin position="235"/>
        <end position="263"/>
    </location>
</feature>
<comment type="caution">
    <text evidence="3">The sequence shown here is derived from an EMBL/GenBank/DDBJ whole genome shotgun (WGS) entry which is preliminary data.</text>
</comment>
<feature type="region of interest" description="Disordered" evidence="2">
    <location>
        <begin position="484"/>
        <end position="526"/>
    </location>
</feature>
<feature type="compositionally biased region" description="Polar residues" evidence="2">
    <location>
        <begin position="141"/>
        <end position="155"/>
    </location>
</feature>
<gene>
    <name evidence="3" type="ORF">HK097_005471</name>
</gene>
<evidence type="ECO:0000256" key="2">
    <source>
        <dbReference type="SAM" id="MobiDB-lite"/>
    </source>
</evidence>
<feature type="compositionally biased region" description="Basic and acidic residues" evidence="2">
    <location>
        <begin position="195"/>
        <end position="213"/>
    </location>
</feature>
<feature type="region of interest" description="Disordered" evidence="2">
    <location>
        <begin position="1"/>
        <end position="472"/>
    </location>
</feature>
<name>A0AAD5WZI1_9FUNG</name>
<reference evidence="3" key="1">
    <citation type="submission" date="2020-05" db="EMBL/GenBank/DDBJ databases">
        <title>Phylogenomic resolution of chytrid fungi.</title>
        <authorList>
            <person name="Stajich J.E."/>
            <person name="Amses K."/>
            <person name="Simmons R."/>
            <person name="Seto K."/>
            <person name="Myers J."/>
            <person name="Bonds A."/>
            <person name="Quandt C.A."/>
            <person name="Barry K."/>
            <person name="Liu P."/>
            <person name="Grigoriev I."/>
            <person name="Longcore J.E."/>
            <person name="James T.Y."/>
        </authorList>
    </citation>
    <scope>NUCLEOTIDE SEQUENCE</scope>
    <source>
        <strain evidence="3">JEL0318</strain>
    </source>
</reference>
<feature type="compositionally biased region" description="Polar residues" evidence="2">
    <location>
        <begin position="433"/>
        <end position="449"/>
    </location>
</feature>
<evidence type="ECO:0000313" key="4">
    <source>
        <dbReference type="Proteomes" id="UP001212841"/>
    </source>
</evidence>
<feature type="compositionally biased region" description="Basic and acidic residues" evidence="2">
    <location>
        <begin position="349"/>
        <end position="377"/>
    </location>
</feature>
<feature type="compositionally biased region" description="Polar residues" evidence="2">
    <location>
        <begin position="87"/>
        <end position="109"/>
    </location>
</feature>